<dbReference type="EMBL" id="QZAR01000232">
    <property type="protein sequence ID" value="THW84279.1"/>
    <property type="molecule type" value="Genomic_DNA"/>
</dbReference>
<dbReference type="InterPro" id="IPR002110">
    <property type="entry name" value="Ankyrin_rpt"/>
</dbReference>
<protein>
    <submittedName>
        <fullName evidence="4">Uncharacterized protein</fullName>
    </submittedName>
</protein>
<feature type="domain" description="DUF7708" evidence="2">
    <location>
        <begin position="73"/>
        <end position="209"/>
    </location>
</feature>
<evidence type="ECO:0000313" key="4">
    <source>
        <dbReference type="EMBL" id="THW84279.1"/>
    </source>
</evidence>
<reference evidence="4 5" key="1">
    <citation type="submission" date="2018-10" db="EMBL/GenBank/DDBJ databases">
        <title>Fifty Aureobasidium pullulans genomes reveal a recombining polyextremotolerant generalist.</title>
        <authorList>
            <person name="Gostincar C."/>
            <person name="Turk M."/>
            <person name="Zajc J."/>
            <person name="Gunde-Cimerman N."/>
        </authorList>
    </citation>
    <scope>NUCLEOTIDE SEQUENCE [LARGE SCALE GENOMIC DNA]</scope>
    <source>
        <strain evidence="4 5">EXF-10507</strain>
    </source>
</reference>
<dbReference type="Pfam" id="PF24883">
    <property type="entry name" value="NPHP3_N"/>
    <property type="match status" value="1"/>
</dbReference>
<dbReference type="Pfam" id="PF24809">
    <property type="entry name" value="DUF7708"/>
    <property type="match status" value="1"/>
</dbReference>
<dbReference type="InterPro" id="IPR056884">
    <property type="entry name" value="NPHP3-like_N"/>
</dbReference>
<name>A0A4S9AW10_AURPU</name>
<dbReference type="Proteomes" id="UP000304928">
    <property type="component" value="Unassembled WGS sequence"/>
</dbReference>
<evidence type="ECO:0000256" key="1">
    <source>
        <dbReference type="ARBA" id="ARBA00022737"/>
    </source>
</evidence>
<accession>A0A4S9AW10</accession>
<evidence type="ECO:0000259" key="2">
    <source>
        <dbReference type="Pfam" id="PF24809"/>
    </source>
</evidence>
<gene>
    <name evidence="4" type="ORF">D6D15_08980</name>
</gene>
<dbReference type="AlphaFoldDB" id="A0A4S9AW10"/>
<dbReference type="InterPro" id="IPR027417">
    <property type="entry name" value="P-loop_NTPase"/>
</dbReference>
<dbReference type="PANTHER" id="PTHR10039:SF16">
    <property type="entry name" value="GPI INOSITOL-DEACYLASE"/>
    <property type="match status" value="1"/>
</dbReference>
<comment type="caution">
    <text evidence="4">The sequence shown here is derived from an EMBL/GenBank/DDBJ whole genome shotgun (WGS) entry which is preliminary data.</text>
</comment>
<dbReference type="Pfam" id="PF00023">
    <property type="entry name" value="Ank"/>
    <property type="match status" value="1"/>
</dbReference>
<dbReference type="SUPFAM" id="SSF52540">
    <property type="entry name" value="P-loop containing nucleoside triphosphate hydrolases"/>
    <property type="match status" value="1"/>
</dbReference>
<dbReference type="Pfam" id="PF12796">
    <property type="entry name" value="Ank_2"/>
    <property type="match status" value="1"/>
</dbReference>
<dbReference type="SUPFAM" id="SSF48403">
    <property type="entry name" value="Ankyrin repeat"/>
    <property type="match status" value="1"/>
</dbReference>
<dbReference type="Gene3D" id="1.25.40.20">
    <property type="entry name" value="Ankyrin repeat-containing domain"/>
    <property type="match status" value="1"/>
</dbReference>
<evidence type="ECO:0000313" key="5">
    <source>
        <dbReference type="Proteomes" id="UP000304928"/>
    </source>
</evidence>
<sequence length="1262" mass="140697">MASLWQKAQQQLSDADQQLFDFNRPESERRLILEDILRSVQVQNERCLNKRWKIKGIGGREIILRDLCGKLLSWVNQFLSVVDVIAQYDPVHSSLPWAGIRLFLQISLKDIKTFEAMIEGLEITARVVAQYSLVEILYLKDHTEAQKQLQGQVTILYAAVLRYLCRARKYYSHNTATRTFVNAFRPPELDDALKQITDQEALVCRQADLVNTERQMSLAALVLDIKAAGTITNDGLESVQRKLDRFGVSFLQTTGQVSALHHDLDQKQKIQILSWLSCVPYRQHYEALSADIMPNSGQWLALNSKYIDWYQSGSSQMLRLIGSPGCGKTKLISATLQRLRSEVETNPTAAPIAFFYCSKNPGELERADPCQILRALAKQIALSEDQTGILAPVISIHKNKRIQAEQDGLSPPSLNLSECKKLILELTAMTPATIIIDAIDECNSITRHQLLTALEEILIHSHKPVKILVSSQKARDIDVRLDKFACIMVNEKQNKNDIDAFVDLQVATAIESKQMLAGRVSLDLSNRVASILKTKAEGSFRWVALQLQCLCDPDTVKLERDVHDVLLRPPQTLLAFYDSIHHRILAMEKQSQSIAFATFYWLLHAKQLLSVDALLSAVSMSLMGDDKSLAIGDILDCCCNLVEIDEVLNVVRLSHSTVQDYLESLGHFAPQQAHANLARSCLEILIHASGNSMSRIYQYAVVYWAAHYEIAQFKEKADVDLLSTFLFEDDHLEKWLEALSSILPTHQTNLAGELSQKLHAVWSVPESPLFAISCFGLHPVLDFNQNSDQILDWHQPNSDGASALSLASHFGHLETVRYLLQQDLIAGSARHISPSMDKQQIGFRNRSASGSRQQSFANAIQAAVARSHESIAKLIIEYGFCFPDQESFDRCFRRAIFSGQLAVVELLIGRFAGMFTPQRVQDQLQVALFSGKERQAKGLFVRYGDVNQQTGFFGNALQAAVCGGKLSLVKALADRGARLEVRGLYGYPLRAAVVLGHENMVRWLLEEAKADPNLEDIELGDCLQAAAFKGHLGIIHLLLQHEANLEGLGGPFWTPLSAAYSAGQLQAVRVLLNHAARFGGESRLRPRSALLPLPQGRKRDIIRIPLQRATLLTARLMPEAGLVNGCFKKTYFIYPEGRYGNDGIKISSTRTIQVVWISKSGTRKPIQASLHKVMSDLLSTVPDGANIEEHIRLAIASKDMLTVLSRLREVDDRLLLLDSQVVGQIDTGVSGAQVNHRIAQGTVLRLRGPRTHDGSSAPGEFL</sequence>
<organism evidence="4 5">
    <name type="scientific">Aureobasidium pullulans</name>
    <name type="common">Black yeast</name>
    <name type="synonym">Pullularia pullulans</name>
    <dbReference type="NCBI Taxonomy" id="5580"/>
    <lineage>
        <taxon>Eukaryota</taxon>
        <taxon>Fungi</taxon>
        <taxon>Dikarya</taxon>
        <taxon>Ascomycota</taxon>
        <taxon>Pezizomycotina</taxon>
        <taxon>Dothideomycetes</taxon>
        <taxon>Dothideomycetidae</taxon>
        <taxon>Dothideales</taxon>
        <taxon>Saccotheciaceae</taxon>
        <taxon>Aureobasidium</taxon>
    </lineage>
</organism>
<evidence type="ECO:0000259" key="3">
    <source>
        <dbReference type="Pfam" id="PF24883"/>
    </source>
</evidence>
<dbReference type="InterPro" id="IPR036770">
    <property type="entry name" value="Ankyrin_rpt-contain_sf"/>
</dbReference>
<dbReference type="Gene3D" id="3.40.50.300">
    <property type="entry name" value="P-loop containing nucleotide triphosphate hydrolases"/>
    <property type="match status" value="1"/>
</dbReference>
<keyword evidence="1" id="KW-0677">Repeat</keyword>
<dbReference type="InterPro" id="IPR056125">
    <property type="entry name" value="DUF7708"/>
</dbReference>
<dbReference type="PANTHER" id="PTHR10039">
    <property type="entry name" value="AMELOGENIN"/>
    <property type="match status" value="1"/>
</dbReference>
<proteinExistence type="predicted"/>
<dbReference type="SMART" id="SM00248">
    <property type="entry name" value="ANK"/>
    <property type="match status" value="6"/>
</dbReference>
<feature type="domain" description="Nephrocystin 3-like N-terminal" evidence="3">
    <location>
        <begin position="296"/>
        <end position="471"/>
    </location>
</feature>